<name>A0A401T5L3_CHIPU</name>
<dbReference type="InterPro" id="IPR036865">
    <property type="entry name" value="CRAL-TRIO_dom_sf"/>
</dbReference>
<sequence>MAKICQTFVSYIFAIFKCFTIRENESLASEEGSCPTVSDSEENKVLLEQKAKDLNDKAFARFLRAFRSVDQAFNAILRYLKWRKEFGVDSITVEDSDIKTELRSGKAVLLEEKDNAGRPILLVTAKLHHAKDRNLQSLMKFIVYLLETAGKQCDDDICDNFCIVFDMKDFSMNSMDYQFVKNLIWLLSNYYPERLGIWLIVNPPVLFSGCWVIIRSWLDENTAKKVIFITKPEQLAEYIRLEVLPRNLFL</sequence>
<dbReference type="Proteomes" id="UP000287033">
    <property type="component" value="Unassembled WGS sequence"/>
</dbReference>
<evidence type="ECO:0000259" key="1">
    <source>
        <dbReference type="PROSITE" id="PS50191"/>
    </source>
</evidence>
<dbReference type="Gene3D" id="3.40.525.10">
    <property type="entry name" value="CRAL-TRIO lipid binding domain"/>
    <property type="match status" value="1"/>
</dbReference>
<dbReference type="Pfam" id="PF00650">
    <property type="entry name" value="CRAL_TRIO"/>
    <property type="match status" value="1"/>
</dbReference>
<dbReference type="PANTHER" id="PTHR46590">
    <property type="entry name" value="PHOSPHATIDYLINOSITOL TRANSFER PROTEIN CSR1-RELATED"/>
    <property type="match status" value="1"/>
</dbReference>
<proteinExistence type="predicted"/>
<dbReference type="InterPro" id="IPR036273">
    <property type="entry name" value="CRAL/TRIO_N_dom_sf"/>
</dbReference>
<keyword evidence="3" id="KW-1185">Reference proteome</keyword>
<dbReference type="SUPFAM" id="SSF52087">
    <property type="entry name" value="CRAL/TRIO domain"/>
    <property type="match status" value="1"/>
</dbReference>
<reference evidence="2 3" key="1">
    <citation type="journal article" date="2018" name="Nat. Ecol. Evol.">
        <title>Shark genomes provide insights into elasmobranch evolution and the origin of vertebrates.</title>
        <authorList>
            <person name="Hara Y"/>
            <person name="Yamaguchi K"/>
            <person name="Onimaru K"/>
            <person name="Kadota M"/>
            <person name="Koyanagi M"/>
            <person name="Keeley SD"/>
            <person name="Tatsumi K"/>
            <person name="Tanaka K"/>
            <person name="Motone F"/>
            <person name="Kageyama Y"/>
            <person name="Nozu R"/>
            <person name="Adachi N"/>
            <person name="Nishimura O"/>
            <person name="Nakagawa R"/>
            <person name="Tanegashima C"/>
            <person name="Kiyatake I"/>
            <person name="Matsumoto R"/>
            <person name="Murakumo K"/>
            <person name="Nishida K"/>
            <person name="Terakita A"/>
            <person name="Kuratani S"/>
            <person name="Sato K"/>
            <person name="Hyodo S Kuraku.S."/>
        </authorList>
    </citation>
    <scope>NUCLEOTIDE SEQUENCE [LARGE SCALE GENOMIC DNA]</scope>
</reference>
<dbReference type="STRING" id="137246.A0A401T5L3"/>
<dbReference type="SMART" id="SM00516">
    <property type="entry name" value="SEC14"/>
    <property type="match status" value="1"/>
</dbReference>
<dbReference type="InterPro" id="IPR001251">
    <property type="entry name" value="CRAL-TRIO_dom"/>
</dbReference>
<protein>
    <recommendedName>
        <fullName evidence="1">CRAL-TRIO domain-containing protein</fullName>
    </recommendedName>
</protein>
<dbReference type="SUPFAM" id="SSF46938">
    <property type="entry name" value="CRAL/TRIO N-terminal domain"/>
    <property type="match status" value="1"/>
</dbReference>
<evidence type="ECO:0000313" key="3">
    <source>
        <dbReference type="Proteomes" id="UP000287033"/>
    </source>
</evidence>
<organism evidence="2 3">
    <name type="scientific">Chiloscyllium punctatum</name>
    <name type="common">Brownbanded bambooshark</name>
    <name type="synonym">Hemiscyllium punctatum</name>
    <dbReference type="NCBI Taxonomy" id="137246"/>
    <lineage>
        <taxon>Eukaryota</taxon>
        <taxon>Metazoa</taxon>
        <taxon>Chordata</taxon>
        <taxon>Craniata</taxon>
        <taxon>Vertebrata</taxon>
        <taxon>Chondrichthyes</taxon>
        <taxon>Elasmobranchii</taxon>
        <taxon>Galeomorphii</taxon>
        <taxon>Galeoidea</taxon>
        <taxon>Orectolobiformes</taxon>
        <taxon>Hemiscylliidae</taxon>
        <taxon>Chiloscyllium</taxon>
    </lineage>
</organism>
<accession>A0A401T5L3</accession>
<dbReference type="CDD" id="cd00170">
    <property type="entry name" value="SEC14"/>
    <property type="match status" value="1"/>
</dbReference>
<comment type="caution">
    <text evidence="2">The sequence shown here is derived from an EMBL/GenBank/DDBJ whole genome shotgun (WGS) entry which is preliminary data.</text>
</comment>
<feature type="domain" description="CRAL-TRIO" evidence="1">
    <location>
        <begin position="95"/>
        <end position="250"/>
    </location>
</feature>
<dbReference type="PANTHER" id="PTHR46590:SF1">
    <property type="entry name" value="PHOSPHATIDYLINOSITOL TRANSFER PROTEIN CSR1"/>
    <property type="match status" value="1"/>
</dbReference>
<gene>
    <name evidence="2" type="ORF">chiPu_0016439</name>
</gene>
<dbReference type="AlphaFoldDB" id="A0A401T5L3"/>
<dbReference type="OrthoDB" id="75724at2759"/>
<dbReference type="InterPro" id="IPR052432">
    <property type="entry name" value="PITP/CRAL-TRIO"/>
</dbReference>
<dbReference type="OMA" id="WRVEYGV"/>
<dbReference type="EMBL" id="BEZZ01001081">
    <property type="protein sequence ID" value="GCC37929.1"/>
    <property type="molecule type" value="Genomic_DNA"/>
</dbReference>
<evidence type="ECO:0000313" key="2">
    <source>
        <dbReference type="EMBL" id="GCC37929.1"/>
    </source>
</evidence>
<dbReference type="PROSITE" id="PS50191">
    <property type="entry name" value="CRAL_TRIO"/>
    <property type="match status" value="1"/>
</dbReference>